<name>A0A1I3CM78_SELRU</name>
<dbReference type="SUPFAM" id="SSF140566">
    <property type="entry name" value="FlgN-like"/>
    <property type="match status" value="1"/>
</dbReference>
<dbReference type="Pfam" id="PF05130">
    <property type="entry name" value="FlgN"/>
    <property type="match status" value="1"/>
</dbReference>
<dbReference type="Proteomes" id="UP000183639">
    <property type="component" value="Unassembled WGS sequence"/>
</dbReference>
<evidence type="ECO:0000256" key="1">
    <source>
        <dbReference type="ARBA" id="ARBA00022795"/>
    </source>
</evidence>
<proteinExistence type="predicted"/>
<organism evidence="3 4">
    <name type="scientific">Selenomonas ruminantium</name>
    <dbReference type="NCBI Taxonomy" id="971"/>
    <lineage>
        <taxon>Bacteria</taxon>
        <taxon>Bacillati</taxon>
        <taxon>Bacillota</taxon>
        <taxon>Negativicutes</taxon>
        <taxon>Selenomonadales</taxon>
        <taxon>Selenomonadaceae</taxon>
        <taxon>Selenomonas</taxon>
    </lineage>
</organism>
<reference evidence="3 4" key="1">
    <citation type="submission" date="2016-10" db="EMBL/GenBank/DDBJ databases">
        <authorList>
            <person name="de Groot N.N."/>
        </authorList>
    </citation>
    <scope>NUCLEOTIDE SEQUENCE [LARGE SCALE GENOMIC DNA]</scope>
    <source>
        <strain evidence="3 4">Z108</strain>
    </source>
</reference>
<sequence>MWQDLAATLNELNKIYLQLIELGKKKRGALVSIDMKTLESLLKDEDALTKKIRDLEQQRQKALIHLAVQNRAIKKDSKLEDLLQFAPNAQFKQILGQLHKSLSENTAAAKELSEGNSLLIRGAMQAVAYHLNRIGGATVEPTYGHGGGEVVSHRKNYEFDA</sequence>
<dbReference type="GO" id="GO:0044780">
    <property type="term" value="P:bacterial-type flagellum assembly"/>
    <property type="evidence" value="ECO:0007669"/>
    <property type="project" value="InterPro"/>
</dbReference>
<gene>
    <name evidence="3" type="ORF">SAMN04487861_1045</name>
</gene>
<evidence type="ECO:0000313" key="4">
    <source>
        <dbReference type="Proteomes" id="UP000183639"/>
    </source>
</evidence>
<dbReference type="Gene3D" id="1.20.58.300">
    <property type="entry name" value="FlgN-like"/>
    <property type="match status" value="1"/>
</dbReference>
<dbReference type="OrthoDB" id="1665443at2"/>
<protein>
    <submittedName>
        <fullName evidence="3">FlgN protein</fullName>
    </submittedName>
</protein>
<dbReference type="AlphaFoldDB" id="A0A1I3CM78"/>
<dbReference type="InterPro" id="IPR007809">
    <property type="entry name" value="FlgN-like"/>
</dbReference>
<evidence type="ECO:0000256" key="2">
    <source>
        <dbReference type="SAM" id="Coils"/>
    </source>
</evidence>
<evidence type="ECO:0000313" key="3">
    <source>
        <dbReference type="EMBL" id="SFH75426.1"/>
    </source>
</evidence>
<feature type="coiled-coil region" evidence="2">
    <location>
        <begin position="38"/>
        <end position="65"/>
    </location>
</feature>
<dbReference type="EMBL" id="FOQK01000004">
    <property type="protein sequence ID" value="SFH75426.1"/>
    <property type="molecule type" value="Genomic_DNA"/>
</dbReference>
<keyword evidence="2" id="KW-0175">Coiled coil</keyword>
<keyword evidence="1" id="KW-1005">Bacterial flagellum biogenesis</keyword>
<accession>A0A1I3CM78</accession>
<dbReference type="InterPro" id="IPR036679">
    <property type="entry name" value="FlgN-like_sf"/>
</dbReference>
<dbReference type="RefSeq" id="WP_075442289.1">
    <property type="nucleotide sequence ID" value="NZ_FOQK01000004.1"/>
</dbReference>